<accession>A0ABW3CSU7</accession>
<proteinExistence type="predicted"/>
<keyword evidence="2" id="KW-1185">Reference proteome</keyword>
<dbReference type="EMBL" id="JBHTIR010004195">
    <property type="protein sequence ID" value="MFD0856624.1"/>
    <property type="molecule type" value="Genomic_DNA"/>
</dbReference>
<dbReference type="InterPro" id="IPR019734">
    <property type="entry name" value="TPR_rpt"/>
</dbReference>
<dbReference type="Proteomes" id="UP001597083">
    <property type="component" value="Unassembled WGS sequence"/>
</dbReference>
<evidence type="ECO:0000313" key="1">
    <source>
        <dbReference type="EMBL" id="MFD0856624.1"/>
    </source>
</evidence>
<dbReference type="PANTHER" id="PTHR10098">
    <property type="entry name" value="RAPSYN-RELATED"/>
    <property type="match status" value="1"/>
</dbReference>
<dbReference type="SUPFAM" id="SSF48452">
    <property type="entry name" value="TPR-like"/>
    <property type="match status" value="1"/>
</dbReference>
<comment type="caution">
    <text evidence="1">The sequence shown here is derived from an EMBL/GenBank/DDBJ whole genome shotgun (WGS) entry which is preliminary data.</text>
</comment>
<sequence>LGLGDAQWLLRDRQAALDSYRNGAQAAQQADDPWVEGFCLRQTGVILLEQDEVDQAAEAAERAIEVFRGADEKRGTGMALLTLANCHSARSDHGEAIERSREAVRLFTSIDDRWSVAWANCHLGLALTESGAHAEALGVYEDALEVFREFGNKRNQARALIGIAEAQHPLGHLPEARRSYTAAAEILQSLEDPQTADLLQRLQHLNTALNEQ</sequence>
<dbReference type="SMART" id="SM00028">
    <property type="entry name" value="TPR"/>
    <property type="match status" value="4"/>
</dbReference>
<feature type="non-terminal residue" evidence="1">
    <location>
        <position position="1"/>
    </location>
</feature>
<protein>
    <submittedName>
        <fullName evidence="1">Tetratricopeptide repeat protein</fullName>
    </submittedName>
</protein>
<organism evidence="1 2">
    <name type="scientific">Actinomadura adrarensis</name>
    <dbReference type="NCBI Taxonomy" id="1819600"/>
    <lineage>
        <taxon>Bacteria</taxon>
        <taxon>Bacillati</taxon>
        <taxon>Actinomycetota</taxon>
        <taxon>Actinomycetes</taxon>
        <taxon>Streptosporangiales</taxon>
        <taxon>Thermomonosporaceae</taxon>
        <taxon>Actinomadura</taxon>
    </lineage>
</organism>
<dbReference type="Gene3D" id="1.25.40.10">
    <property type="entry name" value="Tetratricopeptide repeat domain"/>
    <property type="match status" value="1"/>
</dbReference>
<dbReference type="InterPro" id="IPR011990">
    <property type="entry name" value="TPR-like_helical_dom_sf"/>
</dbReference>
<evidence type="ECO:0000313" key="2">
    <source>
        <dbReference type="Proteomes" id="UP001597083"/>
    </source>
</evidence>
<reference evidence="2" key="1">
    <citation type="journal article" date="2019" name="Int. J. Syst. Evol. Microbiol.">
        <title>The Global Catalogue of Microorganisms (GCM) 10K type strain sequencing project: providing services to taxonomists for standard genome sequencing and annotation.</title>
        <authorList>
            <consortium name="The Broad Institute Genomics Platform"/>
            <consortium name="The Broad Institute Genome Sequencing Center for Infectious Disease"/>
            <person name="Wu L."/>
            <person name="Ma J."/>
        </authorList>
    </citation>
    <scope>NUCLEOTIDE SEQUENCE [LARGE SCALE GENOMIC DNA]</scope>
    <source>
        <strain evidence="2">JCM 31696</strain>
    </source>
</reference>
<dbReference type="Pfam" id="PF13424">
    <property type="entry name" value="TPR_12"/>
    <property type="match status" value="2"/>
</dbReference>
<gene>
    <name evidence="1" type="ORF">ACFQ07_30610</name>
</gene>
<name>A0ABW3CSU7_9ACTN</name>